<dbReference type="EMBL" id="UINC01147015">
    <property type="protein sequence ID" value="SVD38082.1"/>
    <property type="molecule type" value="Genomic_DNA"/>
</dbReference>
<sequence length="39" mass="4087">MRGRRPTCSDGLSLRVGVAISGGLYMGKDDGTSDSVRKS</sequence>
<organism evidence="1">
    <name type="scientific">marine metagenome</name>
    <dbReference type="NCBI Taxonomy" id="408172"/>
    <lineage>
        <taxon>unclassified sequences</taxon>
        <taxon>metagenomes</taxon>
        <taxon>ecological metagenomes</taxon>
    </lineage>
</organism>
<evidence type="ECO:0000313" key="1">
    <source>
        <dbReference type="EMBL" id="SVD38082.1"/>
    </source>
</evidence>
<accession>A0A382UUZ2</accession>
<reference evidence="1" key="1">
    <citation type="submission" date="2018-05" db="EMBL/GenBank/DDBJ databases">
        <authorList>
            <person name="Lanie J.A."/>
            <person name="Ng W.-L."/>
            <person name="Kazmierczak K.M."/>
            <person name="Andrzejewski T.M."/>
            <person name="Davidsen T.M."/>
            <person name="Wayne K.J."/>
            <person name="Tettelin H."/>
            <person name="Glass J.I."/>
            <person name="Rusch D."/>
            <person name="Podicherti R."/>
            <person name="Tsui H.-C.T."/>
            <person name="Winkler M.E."/>
        </authorList>
    </citation>
    <scope>NUCLEOTIDE SEQUENCE</scope>
</reference>
<dbReference type="AlphaFoldDB" id="A0A382UUZ2"/>
<protein>
    <submittedName>
        <fullName evidence="1">Uncharacterized protein</fullName>
    </submittedName>
</protein>
<feature type="non-terminal residue" evidence="1">
    <location>
        <position position="39"/>
    </location>
</feature>
<gene>
    <name evidence="1" type="ORF">METZ01_LOCUS390936</name>
</gene>
<name>A0A382UUZ2_9ZZZZ</name>
<proteinExistence type="predicted"/>